<dbReference type="NCBIfam" id="TIGR00256">
    <property type="entry name" value="D-aminoacyl-tRNA deacylase"/>
    <property type="match status" value="1"/>
</dbReference>
<dbReference type="Proteomes" id="UP000018733">
    <property type="component" value="Unassembled WGS sequence"/>
</dbReference>
<dbReference type="GO" id="GO:0000049">
    <property type="term" value="F:tRNA binding"/>
    <property type="evidence" value="ECO:0007669"/>
    <property type="project" value="UniProtKB-UniRule"/>
</dbReference>
<dbReference type="EC" id="3.1.1.96" evidence="2"/>
<keyword evidence="2" id="KW-0378">Hydrolase</keyword>
<comment type="subcellular location">
    <subcellularLocation>
        <location evidence="2">Cytoplasm</location>
    </subcellularLocation>
</comment>
<keyword evidence="4" id="KW-1185">Reference proteome</keyword>
<dbReference type="eggNOG" id="COG1490">
    <property type="taxonomic scope" value="Bacteria"/>
</dbReference>
<dbReference type="FunFam" id="3.50.80.10:FF:000001">
    <property type="entry name" value="D-aminoacyl-tRNA deacylase"/>
    <property type="match status" value="1"/>
</dbReference>
<proteinExistence type="inferred from homology"/>
<evidence type="ECO:0000256" key="1">
    <source>
        <dbReference type="ARBA" id="ARBA00009673"/>
    </source>
</evidence>
<keyword evidence="2" id="KW-0963">Cytoplasm</keyword>
<dbReference type="HOGENOM" id="CLU_076901_1_0_4"/>
<keyword evidence="2" id="KW-0694">RNA-binding</keyword>
<dbReference type="GO" id="GO:0051500">
    <property type="term" value="F:D-tyrosyl-tRNA(Tyr) deacylase activity"/>
    <property type="evidence" value="ECO:0007669"/>
    <property type="project" value="TreeGrafter"/>
</dbReference>
<accession>V8QML8</accession>
<dbReference type="SUPFAM" id="SSF69500">
    <property type="entry name" value="DTD-like"/>
    <property type="match status" value="1"/>
</dbReference>
<dbReference type="InterPro" id="IPR003732">
    <property type="entry name" value="Daa-tRNA_deacyls_DTD"/>
</dbReference>
<dbReference type="OrthoDB" id="9801395at2"/>
<dbReference type="Gene3D" id="3.50.80.10">
    <property type="entry name" value="D-tyrosyl-tRNA(Tyr) deacylase"/>
    <property type="match status" value="1"/>
</dbReference>
<comment type="similarity">
    <text evidence="1 2">Belongs to the DTD family.</text>
</comment>
<dbReference type="PATRIC" id="fig|1424334.3.peg.3682"/>
<dbReference type="AlphaFoldDB" id="V8QML8"/>
<dbReference type="GO" id="GO:0043908">
    <property type="term" value="F:Ser(Gly)-tRNA(Ala) hydrolase activity"/>
    <property type="evidence" value="ECO:0007669"/>
    <property type="project" value="UniProtKB-UniRule"/>
</dbReference>
<evidence type="ECO:0000256" key="2">
    <source>
        <dbReference type="HAMAP-Rule" id="MF_00518"/>
    </source>
</evidence>
<dbReference type="STRING" id="1424334.W822_18340"/>
<dbReference type="Pfam" id="PF02580">
    <property type="entry name" value="Tyr_Deacylase"/>
    <property type="match status" value="1"/>
</dbReference>
<dbReference type="GO" id="GO:0019478">
    <property type="term" value="P:D-amino acid catabolic process"/>
    <property type="evidence" value="ECO:0007669"/>
    <property type="project" value="UniProtKB-UniRule"/>
</dbReference>
<gene>
    <name evidence="2" type="primary">dtd</name>
    <name evidence="3" type="ORF">W822_18340</name>
</gene>
<dbReference type="CDD" id="cd00563">
    <property type="entry name" value="Dtyr_deacylase"/>
    <property type="match status" value="1"/>
</dbReference>
<reference evidence="3 4" key="1">
    <citation type="journal article" date="2014" name="Genome Announc.">
        <title>Draft Genome Sequence of Advenella kashmirensis Strain W13003, a Polycyclic Aromatic Hydrocarbon-Degrading Bacterium.</title>
        <authorList>
            <person name="Wang X."/>
            <person name="Jin D."/>
            <person name="Zhou L."/>
            <person name="Wu L."/>
            <person name="An W."/>
            <person name="Zhao L."/>
        </authorList>
    </citation>
    <scope>NUCLEOTIDE SEQUENCE [LARGE SCALE GENOMIC DNA]</scope>
    <source>
        <strain evidence="3 4">W13003</strain>
    </source>
</reference>
<comment type="caution">
    <text evidence="3">The sequence shown here is derived from an EMBL/GenBank/DDBJ whole genome shotgun (WGS) entry which is preliminary data.</text>
</comment>
<evidence type="ECO:0000313" key="4">
    <source>
        <dbReference type="Proteomes" id="UP000018733"/>
    </source>
</evidence>
<dbReference type="GO" id="GO:0106026">
    <property type="term" value="F:Gly-tRNA(Ala) deacylase activity"/>
    <property type="evidence" value="ECO:0007669"/>
    <property type="project" value="UniProtKB-UniRule"/>
</dbReference>
<name>V8QML8_9BURK</name>
<dbReference type="GO" id="GO:0005737">
    <property type="term" value="C:cytoplasm"/>
    <property type="evidence" value="ECO:0007669"/>
    <property type="project" value="UniProtKB-SubCell"/>
</dbReference>
<comment type="catalytic activity">
    <reaction evidence="2">
        <text>a D-aminoacyl-tRNA + H2O = a tRNA + a D-alpha-amino acid + H(+)</text>
        <dbReference type="Rhea" id="RHEA:13953"/>
        <dbReference type="Rhea" id="RHEA-COMP:10123"/>
        <dbReference type="Rhea" id="RHEA-COMP:10124"/>
        <dbReference type="ChEBI" id="CHEBI:15377"/>
        <dbReference type="ChEBI" id="CHEBI:15378"/>
        <dbReference type="ChEBI" id="CHEBI:59871"/>
        <dbReference type="ChEBI" id="CHEBI:78442"/>
        <dbReference type="ChEBI" id="CHEBI:79333"/>
        <dbReference type="EC" id="3.1.1.96"/>
    </reaction>
</comment>
<dbReference type="PANTHER" id="PTHR10472">
    <property type="entry name" value="D-TYROSYL-TRNA TYR DEACYLASE"/>
    <property type="match status" value="1"/>
</dbReference>
<dbReference type="EC" id="3.1.1.-" evidence="2"/>
<comment type="function">
    <text evidence="2">An aminoacyl-tRNA editing enzyme that deacylates mischarged D-aminoacyl-tRNAs. Also deacylates mischarged glycyl-tRNA(Ala), protecting cells against glycine mischarging by AlaRS. Acts via tRNA-based rather than protein-based catalysis; rejects L-amino acids rather than detecting D-amino acids in the active site. By recycling D-aminoacyl-tRNA to D-amino acids and free tRNA molecules, this enzyme counteracts the toxicity associated with the formation of D-aminoacyl-tRNA entities in vivo and helps enforce protein L-homochirality.</text>
</comment>
<comment type="domain">
    <text evidence="2">A Gly-cisPro motif from one monomer fits into the active site of the other monomer to allow specific chiral rejection of L-amino acids.</text>
</comment>
<keyword evidence="2" id="KW-0820">tRNA-binding</keyword>
<dbReference type="EMBL" id="AYXT01000012">
    <property type="protein sequence ID" value="ETF01221.1"/>
    <property type="molecule type" value="Genomic_DNA"/>
</dbReference>
<sequence>MRILIQRVRQASVVVEEREVAGIGAGLLLLVGIAPDDTEQDAQYLLRKTLALRIFNDECGVMNLSVLDAGAQILAVSQFTLMANTRKGNRPSYTGAARPEFAGPFFEHFVQQLSESMGRPVPTGVFGADMKVSLVNDGPVTIMLDSRDR</sequence>
<protein>
    <recommendedName>
        <fullName evidence="2">D-aminoacyl-tRNA deacylase</fullName>
        <shortName evidence="2">DTD</shortName>
        <ecNumber evidence="2">3.1.1.96</ecNumber>
    </recommendedName>
    <alternativeName>
        <fullName evidence="2">Gly-tRNA(Ala) deacylase</fullName>
        <ecNumber evidence="2">3.1.1.-</ecNumber>
    </alternativeName>
</protein>
<comment type="subunit">
    <text evidence="2">Homodimer.</text>
</comment>
<dbReference type="HAMAP" id="MF_00518">
    <property type="entry name" value="Deacylase_Dtd"/>
    <property type="match status" value="1"/>
</dbReference>
<comment type="catalytic activity">
    <reaction evidence="2">
        <text>glycyl-tRNA(Ala) + H2O = tRNA(Ala) + glycine + H(+)</text>
        <dbReference type="Rhea" id="RHEA:53744"/>
        <dbReference type="Rhea" id="RHEA-COMP:9657"/>
        <dbReference type="Rhea" id="RHEA-COMP:13640"/>
        <dbReference type="ChEBI" id="CHEBI:15377"/>
        <dbReference type="ChEBI" id="CHEBI:15378"/>
        <dbReference type="ChEBI" id="CHEBI:57305"/>
        <dbReference type="ChEBI" id="CHEBI:78442"/>
        <dbReference type="ChEBI" id="CHEBI:78522"/>
    </reaction>
</comment>
<feature type="short sequence motif" description="Gly-cisPro motif, important for rejection of L-amino acids" evidence="2">
    <location>
        <begin position="138"/>
        <end position="139"/>
    </location>
</feature>
<dbReference type="RefSeq" id="WP_024006600.1">
    <property type="nucleotide sequence ID" value="NZ_KI650981.1"/>
</dbReference>
<dbReference type="PANTHER" id="PTHR10472:SF5">
    <property type="entry name" value="D-AMINOACYL-TRNA DEACYLASE 1"/>
    <property type="match status" value="1"/>
</dbReference>
<dbReference type="InterPro" id="IPR023509">
    <property type="entry name" value="DTD-like_sf"/>
</dbReference>
<evidence type="ECO:0000313" key="3">
    <source>
        <dbReference type="EMBL" id="ETF01221.1"/>
    </source>
</evidence>
<organism evidence="3 4">
    <name type="scientific">Advenella kashmirensis W13003</name>
    <dbReference type="NCBI Taxonomy" id="1424334"/>
    <lineage>
        <taxon>Bacteria</taxon>
        <taxon>Pseudomonadati</taxon>
        <taxon>Pseudomonadota</taxon>
        <taxon>Betaproteobacteria</taxon>
        <taxon>Burkholderiales</taxon>
        <taxon>Alcaligenaceae</taxon>
    </lineage>
</organism>